<keyword evidence="1" id="KW-1133">Transmembrane helix</keyword>
<feature type="transmembrane region" description="Helical" evidence="1">
    <location>
        <begin position="198"/>
        <end position="220"/>
    </location>
</feature>
<comment type="caution">
    <text evidence="2">The sequence shown here is derived from an EMBL/GenBank/DDBJ whole genome shotgun (WGS) entry which is preliminary data.</text>
</comment>
<dbReference type="Proteomes" id="UP001626550">
    <property type="component" value="Unassembled WGS sequence"/>
</dbReference>
<dbReference type="EMBL" id="JBJKFK010000529">
    <property type="protein sequence ID" value="KAL3316505.1"/>
    <property type="molecule type" value="Genomic_DNA"/>
</dbReference>
<feature type="non-terminal residue" evidence="2">
    <location>
        <position position="633"/>
    </location>
</feature>
<evidence type="ECO:0000313" key="2">
    <source>
        <dbReference type="EMBL" id="KAL3316505.1"/>
    </source>
</evidence>
<keyword evidence="3" id="KW-1185">Reference proteome</keyword>
<accession>A0ABD2QAE6</accession>
<proteinExistence type="predicted"/>
<evidence type="ECO:0000256" key="1">
    <source>
        <dbReference type="SAM" id="Phobius"/>
    </source>
</evidence>
<protein>
    <submittedName>
        <fullName evidence="2">Uncharacterized protein</fullName>
    </submittedName>
</protein>
<sequence>MFEWTLFPKADYMELESEALKEFAAAFRHEINSDSVSLITLFSLMLLTTKIFELDYVEGCHNELKVEKDWYELEELQNKAIRDINLYLPIVFFIFGLYFTRLLLPQYKMGLQRIQVVVLCYLIIFSHHNQYTLHRELIYLCFFVAIFLIMSTLDKIQTLFFTIIVTAFIGTQHQEFNYSKEQKLNDFENQAASAATSFTFLSSIFMILYIVPAFCIRYILDTINNMTIDRLAKAAHYESLAEKLAELQVHWFISLLPESFTVNLIEKGTMKNFEMRVPLLISDFEDREIGCIVIRGLEGMRKSLSGSDYCAFVDKFVFHLDKLAMLCRVQHFGFLDNSIKFQSLPCMDGVQSDNRRILDCVDFAISVCKLFEKFNQCLWQHFSVEVQAMVVPSWSIGCITGSICMVQDVIIPQWDQLLRNTLVSVHGYVGVGHRFIPAVKDDFDVISQHFSRRSKLFQIYICKHEIDLLIVTGFRIQVLRHSISNPAVQYINASRALCSIDINLNSILNEMGGFAKRASSFDSGTDAVTTRNTLALSDNGNKFDPMKEFEHELRKLSNIYCNEATYLNCMMRNPYFVELYHLSESLNEDLRFSDPELEKHYMDYLYSKNEENSWHPMQILTFFDAIRAIVILT</sequence>
<evidence type="ECO:0000313" key="3">
    <source>
        <dbReference type="Proteomes" id="UP001626550"/>
    </source>
</evidence>
<feature type="transmembrane region" description="Helical" evidence="1">
    <location>
        <begin position="110"/>
        <end position="125"/>
    </location>
</feature>
<reference evidence="2 3" key="1">
    <citation type="submission" date="2024-11" db="EMBL/GenBank/DDBJ databases">
        <title>Adaptive evolution of stress response genes in parasites aligns with host niche diversity.</title>
        <authorList>
            <person name="Hahn C."/>
            <person name="Resl P."/>
        </authorList>
    </citation>
    <scope>NUCLEOTIDE SEQUENCE [LARGE SCALE GENOMIC DNA]</scope>
    <source>
        <strain evidence="2">EGGRZ-B1_66</strain>
        <tissue evidence="2">Body</tissue>
    </source>
</reference>
<feature type="transmembrane region" description="Helical" evidence="1">
    <location>
        <begin position="137"/>
        <end position="153"/>
    </location>
</feature>
<organism evidence="2 3">
    <name type="scientific">Cichlidogyrus casuarinus</name>
    <dbReference type="NCBI Taxonomy" id="1844966"/>
    <lineage>
        <taxon>Eukaryota</taxon>
        <taxon>Metazoa</taxon>
        <taxon>Spiralia</taxon>
        <taxon>Lophotrochozoa</taxon>
        <taxon>Platyhelminthes</taxon>
        <taxon>Monogenea</taxon>
        <taxon>Monopisthocotylea</taxon>
        <taxon>Dactylogyridea</taxon>
        <taxon>Ancyrocephalidae</taxon>
        <taxon>Cichlidogyrus</taxon>
    </lineage>
</organism>
<name>A0ABD2QAE6_9PLAT</name>
<gene>
    <name evidence="2" type="ORF">Ciccas_004844</name>
</gene>
<dbReference type="AlphaFoldDB" id="A0ABD2QAE6"/>
<keyword evidence="1" id="KW-0472">Membrane</keyword>
<feature type="transmembrane region" description="Helical" evidence="1">
    <location>
        <begin position="86"/>
        <end position="104"/>
    </location>
</feature>
<keyword evidence="1" id="KW-0812">Transmembrane</keyword>